<evidence type="ECO:0000256" key="3">
    <source>
        <dbReference type="ARBA" id="ARBA00022448"/>
    </source>
</evidence>
<keyword evidence="3" id="KW-0813">Transport</keyword>
<keyword evidence="6" id="KW-0769">Symport</keyword>
<feature type="transmembrane region" description="Helical" evidence="10">
    <location>
        <begin position="457"/>
        <end position="477"/>
    </location>
</feature>
<dbReference type="NCBIfam" id="TIGR00813">
    <property type="entry name" value="sss"/>
    <property type="match status" value="1"/>
</dbReference>
<dbReference type="InterPro" id="IPR038377">
    <property type="entry name" value="Na/Glc_symporter_sf"/>
</dbReference>
<dbReference type="PROSITE" id="PS50283">
    <property type="entry name" value="NA_SOLUT_SYMP_3"/>
    <property type="match status" value="1"/>
</dbReference>
<organism evidence="11 12">
    <name type="scientific">Nocardia vinacea</name>
    <dbReference type="NCBI Taxonomy" id="96468"/>
    <lineage>
        <taxon>Bacteria</taxon>
        <taxon>Bacillati</taxon>
        <taxon>Actinomycetota</taxon>
        <taxon>Actinomycetes</taxon>
        <taxon>Mycobacteriales</taxon>
        <taxon>Nocardiaceae</taxon>
        <taxon>Nocardia</taxon>
    </lineage>
</organism>
<evidence type="ECO:0000256" key="6">
    <source>
        <dbReference type="ARBA" id="ARBA00022847"/>
    </source>
</evidence>
<dbReference type="InterPro" id="IPR050277">
    <property type="entry name" value="Sodium:Solute_Symporter"/>
</dbReference>
<keyword evidence="8 10" id="KW-0472">Membrane</keyword>
<evidence type="ECO:0000313" key="12">
    <source>
        <dbReference type="Proteomes" id="UP001432062"/>
    </source>
</evidence>
<evidence type="ECO:0000256" key="1">
    <source>
        <dbReference type="ARBA" id="ARBA00004651"/>
    </source>
</evidence>
<feature type="transmembrane region" description="Helical" evidence="10">
    <location>
        <begin position="497"/>
        <end position="516"/>
    </location>
</feature>
<evidence type="ECO:0000256" key="4">
    <source>
        <dbReference type="ARBA" id="ARBA00022475"/>
    </source>
</evidence>
<reference evidence="11" key="1">
    <citation type="submission" date="2022-10" db="EMBL/GenBank/DDBJ databases">
        <title>The complete genomes of actinobacterial strains from the NBC collection.</title>
        <authorList>
            <person name="Joergensen T.S."/>
            <person name="Alvarez Arevalo M."/>
            <person name="Sterndorff E.B."/>
            <person name="Faurdal D."/>
            <person name="Vuksanovic O."/>
            <person name="Mourched A.-S."/>
            <person name="Charusanti P."/>
            <person name="Shaw S."/>
            <person name="Blin K."/>
            <person name="Weber T."/>
        </authorList>
    </citation>
    <scope>NUCLEOTIDE SEQUENCE</scope>
    <source>
        <strain evidence="11">NBC_01482</strain>
    </source>
</reference>
<dbReference type="Gene3D" id="1.20.1730.10">
    <property type="entry name" value="Sodium/glucose cotransporter"/>
    <property type="match status" value="1"/>
</dbReference>
<evidence type="ECO:0000256" key="9">
    <source>
        <dbReference type="RuleBase" id="RU362091"/>
    </source>
</evidence>
<dbReference type="EMBL" id="CP109441">
    <property type="protein sequence ID" value="WUV43735.1"/>
    <property type="molecule type" value="Genomic_DNA"/>
</dbReference>
<feature type="transmembrane region" description="Helical" evidence="10">
    <location>
        <begin position="199"/>
        <end position="219"/>
    </location>
</feature>
<feature type="transmembrane region" description="Helical" evidence="10">
    <location>
        <begin position="16"/>
        <end position="37"/>
    </location>
</feature>
<keyword evidence="4" id="KW-1003">Cell membrane</keyword>
<dbReference type="PANTHER" id="PTHR48086">
    <property type="entry name" value="SODIUM/PROLINE SYMPORTER-RELATED"/>
    <property type="match status" value="1"/>
</dbReference>
<feature type="transmembrane region" description="Helical" evidence="10">
    <location>
        <begin position="296"/>
        <end position="318"/>
    </location>
</feature>
<evidence type="ECO:0000256" key="2">
    <source>
        <dbReference type="ARBA" id="ARBA00006434"/>
    </source>
</evidence>
<dbReference type="PANTHER" id="PTHR48086:SF6">
    <property type="entry name" value="CATION_ACETATE SYMPORTER ACTP"/>
    <property type="match status" value="1"/>
</dbReference>
<feature type="transmembrane region" description="Helical" evidence="10">
    <location>
        <begin position="87"/>
        <end position="108"/>
    </location>
</feature>
<accession>A0ABZ1YN62</accession>
<evidence type="ECO:0000313" key="11">
    <source>
        <dbReference type="EMBL" id="WUV43735.1"/>
    </source>
</evidence>
<dbReference type="Pfam" id="PF00474">
    <property type="entry name" value="SSF"/>
    <property type="match status" value="1"/>
</dbReference>
<dbReference type="Proteomes" id="UP001432062">
    <property type="component" value="Chromosome"/>
</dbReference>
<name>A0ABZ1YN62_9NOCA</name>
<feature type="transmembrane region" description="Helical" evidence="10">
    <location>
        <begin position="348"/>
        <end position="377"/>
    </location>
</feature>
<keyword evidence="7 10" id="KW-1133">Transmembrane helix</keyword>
<gene>
    <name evidence="11" type="ORF">OG563_31565</name>
</gene>
<feature type="transmembrane region" description="Helical" evidence="10">
    <location>
        <begin position="422"/>
        <end position="445"/>
    </location>
</feature>
<keyword evidence="12" id="KW-1185">Reference proteome</keyword>
<feature type="transmembrane region" description="Helical" evidence="10">
    <location>
        <begin position="398"/>
        <end position="416"/>
    </location>
</feature>
<dbReference type="CDD" id="cd11480">
    <property type="entry name" value="SLC5sbd_u4"/>
    <property type="match status" value="1"/>
</dbReference>
<evidence type="ECO:0000256" key="5">
    <source>
        <dbReference type="ARBA" id="ARBA00022692"/>
    </source>
</evidence>
<feature type="transmembrane region" description="Helical" evidence="10">
    <location>
        <begin position="58"/>
        <end position="81"/>
    </location>
</feature>
<dbReference type="InterPro" id="IPR001734">
    <property type="entry name" value="Na/solute_symporter"/>
</dbReference>
<evidence type="ECO:0000256" key="8">
    <source>
        <dbReference type="ARBA" id="ARBA00023136"/>
    </source>
</evidence>
<dbReference type="RefSeq" id="WP_327096894.1">
    <property type="nucleotide sequence ID" value="NZ_CP109149.1"/>
</dbReference>
<comment type="similarity">
    <text evidence="2 9">Belongs to the sodium:solute symporter (SSF) (TC 2.A.21) family.</text>
</comment>
<keyword evidence="5 10" id="KW-0812">Transmembrane</keyword>
<proteinExistence type="inferred from homology"/>
<evidence type="ECO:0000256" key="10">
    <source>
        <dbReference type="SAM" id="Phobius"/>
    </source>
</evidence>
<feature type="transmembrane region" description="Helical" evidence="10">
    <location>
        <begin position="262"/>
        <end position="284"/>
    </location>
</feature>
<evidence type="ECO:0000256" key="7">
    <source>
        <dbReference type="ARBA" id="ARBA00022989"/>
    </source>
</evidence>
<comment type="subcellular location">
    <subcellularLocation>
        <location evidence="1">Cell membrane</location>
        <topology evidence="1">Multi-pass membrane protein</topology>
    </subcellularLocation>
</comment>
<protein>
    <submittedName>
        <fullName evidence="11">Cation acetate symporter</fullName>
    </submittedName>
</protein>
<feature type="transmembrane region" description="Helical" evidence="10">
    <location>
        <begin position="167"/>
        <end position="187"/>
    </location>
</feature>
<sequence length="545" mass="56302">MSTQYLSAAEKVGNPAANIAIFGLFVAITMIVVIRASRNNRTAADYFTGGRGFTGPQNGIAIAGDYLSAASFLGIAGAIAVYGYDGFLYSIGFLVAWLVALLLVAEMLRNTGKFTMADVLSFRLKEGPVRTAAALTTLAVSLFYLLAQMAGAGGLVALLLDISDKTGQSIVIAVVGVLMIVYVLVGGMKGTTWVQIIKAVLLITGAALMTVMVFAKFGFNFSDILGSAQDAVHGSKTKGVAARDVLAPGAQYGGTATSKLNFVSLGLALVLGTAGLPHVLMRFYTVPTAKEARRSVVWAIGLIGAFYLFTLVLGYGAAAIVGPDRILAAAGGQNSAAPLLAFELGGVILLGIISAVAFATILAVVAGLTITASASFAHDIYASVIKKGQVDENKQVRVSRITAVVIGALAIGLGILANGQNIAFLVALAFAVAAAANLPTIVYSLFWKRFNTTGALFSMYGGLISTIVLIVFSPAVSGTKTSMIPGSDFDWFPLSNPGIVSIPLAFVLGVVGTFLGGRKPENPAKQAEMEVRSLTGVGAEKAVVH</sequence>